<protein>
    <submittedName>
        <fullName evidence="4">ATPase involved in DNA replication HolB small subunit</fullName>
    </submittedName>
</protein>
<dbReference type="GO" id="GO:0006261">
    <property type="term" value="P:DNA-templated DNA replication"/>
    <property type="evidence" value="ECO:0007669"/>
    <property type="project" value="TreeGrafter"/>
</dbReference>
<dbReference type="OrthoDB" id="301951at2157"/>
<evidence type="ECO:0000313" key="4">
    <source>
        <dbReference type="EMBL" id="OUJ19283.1"/>
    </source>
</evidence>
<dbReference type="PANTHER" id="PTHR11669">
    <property type="entry name" value="REPLICATION FACTOR C / DNA POLYMERASE III GAMMA-TAU SUBUNIT"/>
    <property type="match status" value="1"/>
</dbReference>
<name>A0A1Y3GG44_9EURY</name>
<reference evidence="4 5" key="1">
    <citation type="submission" date="2016-12" db="EMBL/GenBank/DDBJ databases">
        <title>Discovery of methanogenic haloarchaea.</title>
        <authorList>
            <person name="Sorokin D.Y."/>
            <person name="Makarova K.S."/>
            <person name="Abbas B."/>
            <person name="Ferrer M."/>
            <person name="Golyshin P.N."/>
        </authorList>
    </citation>
    <scope>NUCLEOTIDE SEQUENCE [LARGE SCALE GENOMIC DNA]</scope>
    <source>
        <strain evidence="4">AMET1</strain>
    </source>
</reference>
<keyword evidence="5" id="KW-1185">Reference proteome</keyword>
<accession>A0A1Y3GG44</accession>
<dbReference type="Gene3D" id="3.40.50.300">
    <property type="entry name" value="P-loop containing nucleotide triphosphate hydrolases"/>
    <property type="match status" value="1"/>
</dbReference>
<evidence type="ECO:0000256" key="3">
    <source>
        <dbReference type="ARBA" id="ARBA00022840"/>
    </source>
</evidence>
<organism evidence="4 5">
    <name type="scientific">Methanonatronarchaeum thermophilum</name>
    <dbReference type="NCBI Taxonomy" id="1927129"/>
    <lineage>
        <taxon>Archaea</taxon>
        <taxon>Methanobacteriati</taxon>
        <taxon>Methanobacteriota</taxon>
        <taxon>Methanonatronarchaeia</taxon>
        <taxon>Methanonatronarchaeales</taxon>
        <taxon>Methanonatronarchaeaceae</taxon>
        <taxon>Methanonatronarchaeum</taxon>
    </lineage>
</organism>
<evidence type="ECO:0000313" key="5">
    <source>
        <dbReference type="Proteomes" id="UP000195137"/>
    </source>
</evidence>
<dbReference type="GO" id="GO:0003689">
    <property type="term" value="F:DNA clamp loader activity"/>
    <property type="evidence" value="ECO:0007669"/>
    <property type="project" value="TreeGrafter"/>
</dbReference>
<dbReference type="InterPro" id="IPR027417">
    <property type="entry name" value="P-loop_NTPase"/>
</dbReference>
<dbReference type="AlphaFoldDB" id="A0A1Y3GG44"/>
<dbReference type="GO" id="GO:0005663">
    <property type="term" value="C:DNA replication factor C complex"/>
    <property type="evidence" value="ECO:0007669"/>
    <property type="project" value="TreeGrafter"/>
</dbReference>
<evidence type="ECO:0000256" key="2">
    <source>
        <dbReference type="ARBA" id="ARBA00022741"/>
    </source>
</evidence>
<keyword evidence="2" id="KW-0547">Nucleotide-binding</keyword>
<keyword evidence="1" id="KW-0235">DNA replication</keyword>
<dbReference type="Pfam" id="PF13177">
    <property type="entry name" value="DNA_pol3_delta2"/>
    <property type="match status" value="1"/>
</dbReference>
<dbReference type="PANTHER" id="PTHR11669:SF20">
    <property type="entry name" value="REPLICATION FACTOR C SUBUNIT 4"/>
    <property type="match status" value="1"/>
</dbReference>
<dbReference type="GO" id="GO:0005524">
    <property type="term" value="F:ATP binding"/>
    <property type="evidence" value="ECO:0007669"/>
    <property type="project" value="UniProtKB-KW"/>
</dbReference>
<sequence>MAMLFDKYRPKNLNEVVGQDISNGLERQIEQTGLPHTIISGKKGSDKVEFVYALSRTAFGEQFENNTEFASVEEFFSRTKNDLKDDPKFSRYFKEARQETKRLYQRYDIDKSAGSVSKENAFKQYIKTMSSNHPVGQANYRLLVLFEAERLSKNLQNALRRTIEKYGDNCRYAFIVTDLNNLIPALQSRCLHIPTKTTENTQKRIKKAIKQEKINITKEATKVLLYTTENDPIQSFLLLETLNSTTTQKITVEDIKKTMKQTTKTNIKQSLQKAVNGKTKQAIKKTDQLIYQENQKFDKLLQKWSKTINNLPLNDQTKAKIKIELAELDKNITQLPEDPNQKKKYGRTLYKQFLANINQQTKPNQT</sequence>
<gene>
    <name evidence="4" type="ORF">AMET1_0938</name>
</gene>
<comment type="caution">
    <text evidence="4">The sequence shown here is derived from an EMBL/GenBank/DDBJ whole genome shotgun (WGS) entry which is preliminary data.</text>
</comment>
<dbReference type="InterPro" id="IPR050238">
    <property type="entry name" value="DNA_Rep/Repair_Clamp_Loader"/>
</dbReference>
<dbReference type="EMBL" id="MRZU01000003">
    <property type="protein sequence ID" value="OUJ19283.1"/>
    <property type="molecule type" value="Genomic_DNA"/>
</dbReference>
<keyword evidence="3" id="KW-0067">ATP-binding</keyword>
<dbReference type="RefSeq" id="WP_086637304.1">
    <property type="nucleotide sequence ID" value="NZ_MRZU01000003.1"/>
</dbReference>
<dbReference type="Proteomes" id="UP000195137">
    <property type="component" value="Unassembled WGS sequence"/>
</dbReference>
<proteinExistence type="predicted"/>
<evidence type="ECO:0000256" key="1">
    <source>
        <dbReference type="ARBA" id="ARBA00022705"/>
    </source>
</evidence>
<dbReference type="GO" id="GO:0006281">
    <property type="term" value="P:DNA repair"/>
    <property type="evidence" value="ECO:0007669"/>
    <property type="project" value="TreeGrafter"/>
</dbReference>
<dbReference type="SUPFAM" id="SSF52540">
    <property type="entry name" value="P-loop containing nucleoside triphosphate hydrolases"/>
    <property type="match status" value="1"/>
</dbReference>